<sequence>MDPNTDTEALPGTEAYYRDLNNTISSDSDVMERLSKLSRRLSHMTANDMETFQMDPADFNLDKILKHIVNFAQENNTSKPQLEVVFKDLTVLGRNTSASVLLDVSDVFFKPIQVLYDRCFNRHRKETFDFSKLPKKRKVIKDVSGYCSPGTMTLVLGRPGAGCSTLLKSLAGEAKTYIGMKGELAFNGIPSNQLFKFFKNLCVYNPELDVHLPHLTVGETLTFAISCKTPNVRVDNETRGEYISNMKNIYEIIFGLKHVEKTKVGNDFIRGVSGGERKRVSIAEAMVADGMLTCYDNATRGLDASTALEFIENLRTVTNITKTTSVVTIYQASEKIYRLFDYVTVLYLSRQIYFGPIDKAVEFFTKMGFVKEDRQTSSEFLTSITDANARKCRPGLEEKLPQTPEEFETYWRNSLEYKELMNEIGEKSAQYSADESFQAIENSNHILKEKGTSKHSFYTVNYLTQLKLCCIRRFQSTINDKAYTVTFISAAVIQSLIIGSLGYNSPNSTLGAFTKGGVIFFACLYFSIMSLAQTPVLFDDKPVLNKQYAYHFYHPSAELIAKQIIQIPIRLIAIVLFSIIMYFLSNMKREPGPFFQFLLMINLVVLAVSSLFTLISSFMPTLAAAMAICGVVTLGLALYSSYMIQLNSMYWWFKWFAYTNPILYAFEAMITMQFHNRRMECFPMSLIPYGPGYENVNPRLNQVCGFVGASLSKIKYGGSNDVDGDIYIKLAYTYTFGHVWRNFGFMFIFISGYLVINAIAVELYNPIPSSADKLLFIRNARVSGALVEHFKQIAPADGEKIAEGDQEETGGANGTPLSFEKDMESQPPDTNDSFEGLGSSDIFCWRDVNYTVPYANTEKKLLDNIQGYVLPGTMTALIGESGAGKTTLLNVLSRRTEVGVITGDMFVNGAPVDSSFERRTGYVQQQDLHVAELTVKESLLFSARLRRPRSIPDEEKIEYVDKVMKILNMEDYADSIAGVPGYGLNVEQRKKLSIATELVAKPSLLLFLDEPTSGLDSQSSLAIIQVMRKLANAGQAILCTIHQPSAVLFEQFDRLLLLRKGGQTVYFGDIGANSEVLLSYFERHGTRKCEPDENPAEYILTMIGAGATSGVITDWHQLWLESEECANVTKKIDELVETGRHKEIEVDPELTKTYATPYSYQFYQVNKRTFTQLYRSLPYVLPKLFLNVVGGLVTGFSFWNAKYTIVGMQNVMFASFLTLVVSAPIMNQIQTYAIASRELFEVRESKSNTFHWSCLLIAQYLNELPYCIIMSTIYFVTWYFPIQLDNSPSRCGLWWFVYCFFYQLYYPSLALAILYPSPDLPSANVIMGLIFSFTMAFCGVFQPPSLMPGFWKFMWRVSPLTYFVSDLLSISLHNRRVECAPEEMNVLQPPSGMTCGDYLEPYFKVATGYVSNPESFSDCAVCKYSIADQYLASVGITFHQRWRNIGFYCVYIIVNFFGMIVLYWIFRVKRFKPWTKLPTLKKH</sequence>
<dbReference type="PANTHER" id="PTHR19241">
    <property type="entry name" value="ATP-BINDING CASSETTE TRANSPORTER"/>
    <property type="match status" value="1"/>
</dbReference>
<keyword evidence="8 11" id="KW-1133">Transmembrane helix</keyword>
<evidence type="ECO:0000256" key="6">
    <source>
        <dbReference type="ARBA" id="ARBA00022741"/>
    </source>
</evidence>
<reference evidence="14" key="1">
    <citation type="journal article" date="2014" name="Microb. Cell Fact.">
        <title>Exploiting Issatchenkia orientalis SD108 for succinic acid production.</title>
        <authorList>
            <person name="Xiao H."/>
            <person name="Shao Z."/>
            <person name="Jiang Y."/>
            <person name="Dole S."/>
            <person name="Zhao H."/>
        </authorList>
    </citation>
    <scope>NUCLEOTIDE SEQUENCE [LARGE SCALE GENOMIC DNA]</scope>
    <source>
        <strain evidence="14">SD108</strain>
    </source>
</reference>
<feature type="transmembrane region" description="Helical" evidence="11">
    <location>
        <begin position="1292"/>
        <end position="1315"/>
    </location>
</feature>
<feature type="transmembrane region" description="Helical" evidence="11">
    <location>
        <begin position="622"/>
        <end position="644"/>
    </location>
</feature>
<dbReference type="InterPro" id="IPR029481">
    <property type="entry name" value="ABC_trans_N"/>
</dbReference>
<dbReference type="HOGENOM" id="CLU_000604_35_0_1"/>
<dbReference type="SUPFAM" id="SSF52540">
    <property type="entry name" value="P-loop containing nucleoside triphosphate hydrolases"/>
    <property type="match status" value="2"/>
</dbReference>
<keyword evidence="7" id="KW-0067">ATP-binding</keyword>
<evidence type="ECO:0000256" key="1">
    <source>
        <dbReference type="ARBA" id="ARBA00004141"/>
    </source>
</evidence>
<dbReference type="InterPro" id="IPR010929">
    <property type="entry name" value="PDR_CDR_ABC"/>
</dbReference>
<feature type="transmembrane region" description="Helical" evidence="11">
    <location>
        <begin position="743"/>
        <end position="764"/>
    </location>
</feature>
<evidence type="ECO:0000313" key="13">
    <source>
        <dbReference type="EMBL" id="KGK38449.1"/>
    </source>
</evidence>
<dbReference type="FunFam" id="3.40.50.300:FF:000054">
    <property type="entry name" value="ABC multidrug transporter atrF"/>
    <property type="match status" value="1"/>
</dbReference>
<evidence type="ECO:0000256" key="5">
    <source>
        <dbReference type="ARBA" id="ARBA00022737"/>
    </source>
</evidence>
<feature type="transmembrane region" description="Helical" evidence="11">
    <location>
        <begin position="1445"/>
        <end position="1466"/>
    </location>
</feature>
<dbReference type="Gene3D" id="3.40.50.300">
    <property type="entry name" value="P-loop containing nucleotide triphosphate hydrolases"/>
    <property type="match status" value="2"/>
</dbReference>
<dbReference type="InterPro" id="IPR003439">
    <property type="entry name" value="ABC_transporter-like_ATP-bd"/>
</dbReference>
<dbReference type="GO" id="GO:0016887">
    <property type="term" value="F:ATP hydrolysis activity"/>
    <property type="evidence" value="ECO:0007669"/>
    <property type="project" value="InterPro"/>
</dbReference>
<dbReference type="PROSITE" id="PS50893">
    <property type="entry name" value="ABC_TRANSPORTER_2"/>
    <property type="match status" value="2"/>
</dbReference>
<feature type="transmembrane region" description="Helical" evidence="11">
    <location>
        <begin position="482"/>
        <end position="503"/>
    </location>
</feature>
<evidence type="ECO:0000259" key="12">
    <source>
        <dbReference type="PROSITE" id="PS50893"/>
    </source>
</evidence>
<feature type="transmembrane region" description="Helical" evidence="11">
    <location>
        <begin position="518"/>
        <end position="538"/>
    </location>
</feature>
<dbReference type="Pfam" id="PF19055">
    <property type="entry name" value="ABC2_membrane_7"/>
    <property type="match status" value="1"/>
</dbReference>
<dbReference type="EMBL" id="JQFK01000019">
    <property type="protein sequence ID" value="KGK38449.1"/>
    <property type="molecule type" value="Genomic_DNA"/>
</dbReference>
<gene>
    <name evidence="13" type="ORF">JL09_g2346</name>
</gene>
<dbReference type="GO" id="GO:0005524">
    <property type="term" value="F:ATP binding"/>
    <property type="evidence" value="ECO:0007669"/>
    <property type="project" value="UniProtKB-KW"/>
</dbReference>
<protein>
    <recommendedName>
        <fullName evidence="12">ABC transporter domain-containing protein</fullName>
    </recommendedName>
</protein>
<dbReference type="Pfam" id="PF01061">
    <property type="entry name" value="ABC2_membrane"/>
    <property type="match status" value="2"/>
</dbReference>
<keyword evidence="4 11" id="KW-0812">Transmembrane</keyword>
<evidence type="ECO:0000256" key="4">
    <source>
        <dbReference type="ARBA" id="ARBA00022692"/>
    </source>
</evidence>
<feature type="transmembrane region" description="Helical" evidence="11">
    <location>
        <begin position="567"/>
        <end position="585"/>
    </location>
</feature>
<evidence type="ECO:0000256" key="3">
    <source>
        <dbReference type="ARBA" id="ARBA00022448"/>
    </source>
</evidence>
<name>A0A099P2H6_PICKU</name>
<organism evidence="13 14">
    <name type="scientific">Pichia kudriavzevii</name>
    <name type="common">Yeast</name>
    <name type="synonym">Issatchenkia orientalis</name>
    <dbReference type="NCBI Taxonomy" id="4909"/>
    <lineage>
        <taxon>Eukaryota</taxon>
        <taxon>Fungi</taxon>
        <taxon>Dikarya</taxon>
        <taxon>Ascomycota</taxon>
        <taxon>Saccharomycotina</taxon>
        <taxon>Pichiomycetes</taxon>
        <taxon>Pichiales</taxon>
        <taxon>Pichiaceae</taxon>
        <taxon>Pichia</taxon>
    </lineage>
</organism>
<dbReference type="SMART" id="SM00382">
    <property type="entry name" value="AAA"/>
    <property type="match status" value="2"/>
</dbReference>
<comment type="subcellular location">
    <subcellularLocation>
        <location evidence="1">Membrane</location>
        <topology evidence="1">Multi-pass membrane protein</topology>
    </subcellularLocation>
</comment>
<dbReference type="Pfam" id="PF06422">
    <property type="entry name" value="PDR_CDR"/>
    <property type="match status" value="1"/>
</dbReference>
<dbReference type="InterPro" id="IPR003593">
    <property type="entry name" value="AAA+_ATPase"/>
</dbReference>
<evidence type="ECO:0000256" key="10">
    <source>
        <dbReference type="SAM" id="MobiDB-lite"/>
    </source>
</evidence>
<evidence type="ECO:0000256" key="9">
    <source>
        <dbReference type="ARBA" id="ARBA00023136"/>
    </source>
</evidence>
<dbReference type="Proteomes" id="UP000029867">
    <property type="component" value="Unassembled WGS sequence"/>
</dbReference>
<keyword evidence="6" id="KW-0547">Nucleotide-binding</keyword>
<keyword evidence="3" id="KW-0813">Transport</keyword>
<feature type="region of interest" description="Disordered" evidence="10">
    <location>
        <begin position="798"/>
        <end position="832"/>
    </location>
</feature>
<evidence type="ECO:0000256" key="11">
    <source>
        <dbReference type="SAM" id="Phobius"/>
    </source>
</evidence>
<evidence type="ECO:0000256" key="2">
    <source>
        <dbReference type="ARBA" id="ARBA00006012"/>
    </source>
</evidence>
<dbReference type="InterPro" id="IPR013525">
    <property type="entry name" value="ABC2_TM"/>
</dbReference>
<dbReference type="InterPro" id="IPR034003">
    <property type="entry name" value="ABCG_PDR_2"/>
</dbReference>
<comment type="similarity">
    <text evidence="2">Belongs to the ABC transporter superfamily. ABCG family. PDR (TC 3.A.1.205) subfamily.</text>
</comment>
<dbReference type="CDD" id="cd03232">
    <property type="entry name" value="ABCG_PDR_domain2"/>
    <property type="match status" value="1"/>
</dbReference>
<dbReference type="eggNOG" id="KOG0065">
    <property type="taxonomic scope" value="Eukaryota"/>
</dbReference>
<dbReference type="Pfam" id="PF14510">
    <property type="entry name" value="ABC_trans_N"/>
    <property type="match status" value="1"/>
</dbReference>
<comment type="caution">
    <text evidence="13">The sequence shown here is derived from an EMBL/GenBank/DDBJ whole genome shotgun (WGS) entry which is preliminary data.</text>
</comment>
<proteinExistence type="inferred from homology"/>
<dbReference type="InterPro" id="IPR017871">
    <property type="entry name" value="ABC_transporter-like_CS"/>
</dbReference>
<dbReference type="VEuPathDB" id="FungiDB:C5L36_0B06280"/>
<dbReference type="InterPro" id="IPR027417">
    <property type="entry name" value="P-loop_NTPase"/>
</dbReference>
<evidence type="ECO:0000256" key="7">
    <source>
        <dbReference type="ARBA" id="ARBA00022840"/>
    </source>
</evidence>
<dbReference type="PROSITE" id="PS00211">
    <property type="entry name" value="ABC_TRANSPORTER_1"/>
    <property type="match status" value="1"/>
</dbReference>
<feature type="transmembrane region" description="Helical" evidence="11">
    <location>
        <begin position="1211"/>
        <end position="1230"/>
    </location>
</feature>
<keyword evidence="9 11" id="KW-0472">Membrane</keyword>
<dbReference type="GO" id="GO:0140359">
    <property type="term" value="F:ABC-type transporter activity"/>
    <property type="evidence" value="ECO:0007669"/>
    <property type="project" value="InterPro"/>
</dbReference>
<dbReference type="InterPro" id="IPR034001">
    <property type="entry name" value="ABCG_PDR_1"/>
</dbReference>
<evidence type="ECO:0000313" key="14">
    <source>
        <dbReference type="Proteomes" id="UP000029867"/>
    </source>
</evidence>
<feature type="domain" description="ABC transporter" evidence="12">
    <location>
        <begin position="843"/>
        <end position="1086"/>
    </location>
</feature>
<dbReference type="GO" id="GO:1990961">
    <property type="term" value="P:xenobiotic detoxification by transmembrane export across the plasma membrane"/>
    <property type="evidence" value="ECO:0007669"/>
    <property type="project" value="UniProtKB-ARBA"/>
</dbReference>
<accession>A0A099P2H6</accession>
<dbReference type="Pfam" id="PF00005">
    <property type="entry name" value="ABC_tran"/>
    <property type="match status" value="2"/>
</dbReference>
<dbReference type="CDD" id="cd03233">
    <property type="entry name" value="ABCG_PDR_domain1"/>
    <property type="match status" value="1"/>
</dbReference>
<feature type="transmembrane region" description="Helical" evidence="11">
    <location>
        <begin position="1321"/>
        <end position="1341"/>
    </location>
</feature>
<keyword evidence="5" id="KW-0677">Repeat</keyword>
<dbReference type="GO" id="GO:0016020">
    <property type="term" value="C:membrane"/>
    <property type="evidence" value="ECO:0007669"/>
    <property type="project" value="UniProtKB-SubCell"/>
</dbReference>
<feature type="transmembrane region" description="Helical" evidence="11">
    <location>
        <begin position="1250"/>
        <end position="1280"/>
    </location>
</feature>
<feature type="transmembrane region" description="Helical" evidence="11">
    <location>
        <begin position="1179"/>
        <end position="1199"/>
    </location>
</feature>
<feature type="domain" description="ABC transporter" evidence="12">
    <location>
        <begin position="125"/>
        <end position="373"/>
    </location>
</feature>
<evidence type="ECO:0000256" key="8">
    <source>
        <dbReference type="ARBA" id="ARBA00022989"/>
    </source>
</evidence>
<dbReference type="InterPro" id="IPR043926">
    <property type="entry name" value="ABCG_dom"/>
</dbReference>
<feature type="transmembrane region" description="Helical" evidence="11">
    <location>
        <begin position="597"/>
        <end position="615"/>
    </location>
</feature>